<dbReference type="SMART" id="SM00656">
    <property type="entry name" value="Amb_all"/>
    <property type="match status" value="1"/>
</dbReference>
<gene>
    <name evidence="6" type="ORF">VVD49_15205</name>
</gene>
<feature type="compositionally biased region" description="Low complexity" evidence="3">
    <location>
        <begin position="85"/>
        <end position="134"/>
    </location>
</feature>
<keyword evidence="4" id="KW-0732">Signal</keyword>
<feature type="chain" id="PRO_5045254549" description="Pectate lyase domain-containing protein" evidence="4">
    <location>
        <begin position="23"/>
        <end position="455"/>
    </location>
</feature>
<name>A0ABU6K7V9_9RHOO</name>
<dbReference type="InterPro" id="IPR045032">
    <property type="entry name" value="PEL"/>
</dbReference>
<evidence type="ECO:0000313" key="6">
    <source>
        <dbReference type="EMBL" id="MEC5387075.1"/>
    </source>
</evidence>
<keyword evidence="2" id="KW-0964">Secreted</keyword>
<keyword evidence="2" id="KW-0624">Polysaccharide degradation</keyword>
<dbReference type="PANTHER" id="PTHR31683:SF18">
    <property type="entry name" value="PECTATE LYASE 21-RELATED"/>
    <property type="match status" value="1"/>
</dbReference>
<evidence type="ECO:0000256" key="1">
    <source>
        <dbReference type="ARBA" id="ARBA00023239"/>
    </source>
</evidence>
<feature type="signal peptide" evidence="4">
    <location>
        <begin position="1"/>
        <end position="22"/>
    </location>
</feature>
<dbReference type="RefSeq" id="WP_327600056.1">
    <property type="nucleotide sequence ID" value="NZ_JAYXHS010000003.1"/>
</dbReference>
<feature type="domain" description="Pectate lyase" evidence="5">
    <location>
        <begin position="173"/>
        <end position="383"/>
    </location>
</feature>
<accession>A0ABU6K7V9</accession>
<evidence type="ECO:0000259" key="5">
    <source>
        <dbReference type="SMART" id="SM00656"/>
    </source>
</evidence>
<evidence type="ECO:0000256" key="2">
    <source>
        <dbReference type="RuleBase" id="RU361173"/>
    </source>
</evidence>
<dbReference type="InterPro" id="IPR011050">
    <property type="entry name" value="Pectin_lyase_fold/virulence"/>
</dbReference>
<organism evidence="6 7">
    <name type="scientific">Uliginosibacterium silvisoli</name>
    <dbReference type="NCBI Taxonomy" id="3114758"/>
    <lineage>
        <taxon>Bacteria</taxon>
        <taxon>Pseudomonadati</taxon>
        <taxon>Pseudomonadota</taxon>
        <taxon>Betaproteobacteria</taxon>
        <taxon>Rhodocyclales</taxon>
        <taxon>Zoogloeaceae</taxon>
        <taxon>Uliginosibacterium</taxon>
    </lineage>
</organism>
<comment type="subcellular location">
    <subcellularLocation>
        <location evidence="2">Secreted</location>
    </subcellularLocation>
</comment>
<keyword evidence="7" id="KW-1185">Reference proteome</keyword>
<dbReference type="Proteomes" id="UP001331561">
    <property type="component" value="Unassembled WGS sequence"/>
</dbReference>
<keyword evidence="2" id="KW-0119">Carbohydrate metabolism</keyword>
<dbReference type="InterPro" id="IPR002022">
    <property type="entry name" value="Pec_lyase"/>
</dbReference>
<dbReference type="EMBL" id="JAYXHS010000003">
    <property type="protein sequence ID" value="MEC5387075.1"/>
    <property type="molecule type" value="Genomic_DNA"/>
</dbReference>
<evidence type="ECO:0000313" key="7">
    <source>
        <dbReference type="Proteomes" id="UP001331561"/>
    </source>
</evidence>
<dbReference type="PANTHER" id="PTHR31683">
    <property type="entry name" value="PECTATE LYASE 18-RELATED"/>
    <property type="match status" value="1"/>
</dbReference>
<comment type="similarity">
    <text evidence="2">Belongs to the polysaccharide lyase 1 family.</text>
</comment>
<dbReference type="SUPFAM" id="SSF51126">
    <property type="entry name" value="Pectin lyase-like"/>
    <property type="match status" value="1"/>
</dbReference>
<dbReference type="Gene3D" id="2.160.20.10">
    <property type="entry name" value="Single-stranded right-handed beta-helix, Pectin lyase-like"/>
    <property type="match status" value="1"/>
</dbReference>
<dbReference type="InterPro" id="IPR012334">
    <property type="entry name" value="Pectin_lyas_fold"/>
</dbReference>
<feature type="region of interest" description="Disordered" evidence="3">
    <location>
        <begin position="83"/>
        <end position="134"/>
    </location>
</feature>
<comment type="caution">
    <text evidence="6">The sequence shown here is derived from an EMBL/GenBank/DDBJ whole genome shotgun (WGS) entry which is preliminary data.</text>
</comment>
<reference evidence="6 7" key="1">
    <citation type="submission" date="2024-01" db="EMBL/GenBank/DDBJ databases">
        <title>Uliginosibacterium soil sp. nov.</title>
        <authorList>
            <person name="Lv Y."/>
        </authorList>
    </citation>
    <scope>NUCLEOTIDE SEQUENCE [LARGE SCALE GENOMIC DNA]</scope>
    <source>
        <strain evidence="6 7">H3</strain>
    </source>
</reference>
<evidence type="ECO:0000256" key="4">
    <source>
        <dbReference type="SAM" id="SignalP"/>
    </source>
</evidence>
<evidence type="ECO:0000256" key="3">
    <source>
        <dbReference type="SAM" id="MobiDB-lite"/>
    </source>
</evidence>
<keyword evidence="1 2" id="KW-0456">Lyase</keyword>
<sequence length="455" mass="47805">MKLLHLISSALLATTLSFGAHAANRPGGYVTICTEGKTCSVSSATSVAYGRADKFTFKTLTGSFVCSEATFGAGTKVAGGTNECSVPSGTSSSSSSVTPSSSSSSKSSSSSVTPSSSSSSSSTPPASSSSSKSSASSSVVACTTTGGTPTDGFKVDGFASINALGLGTTTGGVGGCVVKVKTLDELKTYSDSNNKYVILIDGVIDLAGMVPLRSDKTVIGLSGSKLINGGFEIYKRQNIVIRNVFFQGAPDDTLKINQNTHHVWVDHCTFSDGDVYPDGKEHDGLFDITRQTSNITISYSLFKNHSKTMLIGHSDSASDDTGFLKTTIHHNVFATDQRHPRVRFGEVHVYNNYYLANSLYGVASTMNAKVLLEGNYFKNVPYPSYVGYAESGPGELVQRNNILDNSGPFQTAGSAFDPKTYYSYTVDDPSTIPNLTSKVGVGIIDPWKAAGTAPF</sequence>
<dbReference type="Pfam" id="PF00544">
    <property type="entry name" value="Pectate_lyase_4"/>
    <property type="match status" value="1"/>
</dbReference>
<protein>
    <recommendedName>
        <fullName evidence="5">Pectate lyase domain-containing protein</fullName>
    </recommendedName>
</protein>
<proteinExistence type="inferred from homology"/>